<proteinExistence type="predicted"/>
<evidence type="ECO:0000313" key="4">
    <source>
        <dbReference type="RefSeq" id="XP_050559364.1"/>
    </source>
</evidence>
<dbReference type="RefSeq" id="XP_050559364.1">
    <property type="nucleotide sequence ID" value="XM_050703407.1"/>
</dbReference>
<name>A0A9R0E4Z9_SPOFR</name>
<keyword evidence="1" id="KW-1185">Reference proteome</keyword>
<dbReference type="OrthoDB" id="6693298at2759"/>
<dbReference type="RefSeq" id="XP_050559363.1">
    <property type="nucleotide sequence ID" value="XM_050703406.1"/>
</dbReference>
<gene>
    <name evidence="2 3 4" type="primary">LOC118278373</name>
</gene>
<dbReference type="InterPro" id="IPR027417">
    <property type="entry name" value="P-loop_NTPase"/>
</dbReference>
<evidence type="ECO:0000313" key="2">
    <source>
        <dbReference type="RefSeq" id="XP_050559362.1"/>
    </source>
</evidence>
<reference evidence="2 3" key="1">
    <citation type="submission" date="2025-04" db="UniProtKB">
        <authorList>
            <consortium name="RefSeq"/>
        </authorList>
    </citation>
    <scope>IDENTIFICATION</scope>
    <source>
        <tissue evidence="2 3">Whole larval tissue</tissue>
    </source>
</reference>
<dbReference type="GeneID" id="118278373"/>
<protein>
    <submittedName>
        <fullName evidence="2 3">Uncharacterized protein LOC118278373</fullName>
    </submittedName>
</protein>
<organism evidence="1 2">
    <name type="scientific">Spodoptera frugiperda</name>
    <name type="common">Fall armyworm</name>
    <dbReference type="NCBI Taxonomy" id="7108"/>
    <lineage>
        <taxon>Eukaryota</taxon>
        <taxon>Metazoa</taxon>
        <taxon>Ecdysozoa</taxon>
        <taxon>Arthropoda</taxon>
        <taxon>Hexapoda</taxon>
        <taxon>Insecta</taxon>
        <taxon>Pterygota</taxon>
        <taxon>Neoptera</taxon>
        <taxon>Endopterygota</taxon>
        <taxon>Lepidoptera</taxon>
        <taxon>Glossata</taxon>
        <taxon>Ditrysia</taxon>
        <taxon>Noctuoidea</taxon>
        <taxon>Noctuidae</taxon>
        <taxon>Amphipyrinae</taxon>
        <taxon>Spodoptera</taxon>
    </lineage>
</organism>
<sequence length="1658" mass="192908">MYRKREGTSGIKGQLYETKLISLINFRAKFDNSLKDCYLATNMADIGTFDDICFRAKAKIGKNNKQIAIFIQAKHREADKTVLTLNSANDLSKWFDSYLTIKRSFKQDTKDVFFKGKFQDIDSYFIMYTTAKDDRDNVRFDTEVAHKLNSLIATGNDAVQPNHKETHVEFLCDIVMKEQLVELATVFAEFVNKDDNTVLSMNNDLILIYHVILAKKFFLISEIRNKNEDSEHRIARFRSEFYTSDDEFMKLFRDTLYKEILKKRALDDVTRNELLAKLLEEPLDVQILAKLIHSVVTLNKDTGKLEFVNKSVGEDLRHRLEKVKVLRANVHEAISIAAEEILRSKEIKVPVPFGNKDLTVRGSEDTNDDFTADSILVKVKNKMVEMLLQSAPGNIVTIDKNVEKEFSKINIDLASIVGNILIADQNSEYMQFSDNTDTLGDIAKQLFSELQSAIPNLQDFKFNVDVETFPVLSFEKIDLIEDDISALATTIGTFLNKNTDSVMPTTDNILRRYHVALTHKVLDISEIMGEDDDAYRLATFQQDFFESEEDPLVLFKRHLYAEVLRGRNLHENELEGSLEQPQSVVDEAAKKLLMNREFKVSTAFGNKDIKLKKSKAEKRLDHLKMKLCELMSKSSDDKVVTIEKSLGEGFLKLTGGIAGIVGNILVLDEDTHLFKFTDNWESLEDTSKRLFTKLKRKTPNLHEYKFNVIVERFPKLSFKRSGDDEKVAKDFLNRLLFYTNQADERGVEKRLKDEIEDHQCLNVDSIKVTADAIFLQYHDQIQQWWMLKEAEYLTKKSSHYEDALKLIVDKPLLSVFSKMYAMKMGNIFDITFNEHAVKSLNLTEKSTNVIFVTENIPLTVVKLMQSLNKFKHTVMDLEDLLQTKDYSTLVAELTKIEQNKIIILACDNIQRSSNKRLENISNILNEKRIIIVTNTAVLDTVQIYFKDIKEIRDDRCSLADMSEKSQKTVLQAKVNFQDVEVTLDTIVDEESMQTVEGVVLNDFINNETRCFSNSVTNVNYEKVKHLYVDRRVCIVCKATEARYIIPKQIVLSDLNGLSKVVLLTAKPGMGKSTLLTHLSIKTKESNPATWIARVNLLDHCEKFNKWQENKVRIDILETLKFLCPIIVGGNGKSDLEFDLEESEGEVQLKSCRIDNPWTVFEIKMFLDYFNRKELIFLFDGFDEICPLYTEVVMSLLKVVRNYTNRHVMWITSRFYEKVMSRLEQEFGLPYEVKGFNDAELDGYLWKYWQSTIILRTLNKRQCNSLCSFMEFMSLYYYNSDRPRSLKALIKQKENYQILFLTVCFNFLHYLRKELNICPDDVMQTFNLFFHDCTHSFRFVDRFDTPLHLYLCANYFQNQVNDERITPNRWNLDINAFTVYDNFIETKLKTIRFQEKNKIDLHNPDNLTIYEKIREVFFVKHYKLGAYAVFNQDLSKIFDEKELSKIRKTIENIKIGTEKTGLVQSIINGIPTFIHRTFTEYFAVEYICQLLKSATGTESQRKIWDFILNVLFLKCDRNVRQIFSYKLKTDNVLKATVYEHGETIFDLLLTQGTGLYAYNPDDFSKELYIKIRIPFISAMRDDLVNFVTIIKNLKESMSEDYQKARLSRGTSYLIYVTDRIEYEPFKIRRDILHSLDMVQDTPSEYLAKINFNMTPSSRR</sequence>
<dbReference type="Gene3D" id="3.40.50.300">
    <property type="entry name" value="P-loop containing nucleotide triphosphate hydrolases"/>
    <property type="match status" value="1"/>
</dbReference>
<dbReference type="Proteomes" id="UP000829999">
    <property type="component" value="Chromosome 24"/>
</dbReference>
<accession>A0A9R0E4Z9</accession>
<dbReference type="SUPFAM" id="SSF52540">
    <property type="entry name" value="P-loop containing nucleoside triphosphate hydrolases"/>
    <property type="match status" value="1"/>
</dbReference>
<evidence type="ECO:0000313" key="1">
    <source>
        <dbReference type="Proteomes" id="UP000829999"/>
    </source>
</evidence>
<dbReference type="RefSeq" id="XP_050559362.1">
    <property type="nucleotide sequence ID" value="XM_050703405.1"/>
</dbReference>
<evidence type="ECO:0000313" key="3">
    <source>
        <dbReference type="RefSeq" id="XP_050559363.1"/>
    </source>
</evidence>